<dbReference type="EMBL" id="SPLM01000145">
    <property type="protein sequence ID" value="TMW56739.1"/>
    <property type="molecule type" value="Genomic_DNA"/>
</dbReference>
<name>A0A8K1C552_PYTOL</name>
<dbReference type="Pfam" id="PF14295">
    <property type="entry name" value="PAN_4"/>
    <property type="match status" value="3"/>
</dbReference>
<dbReference type="PANTHER" id="PTHR33946:SF4">
    <property type="entry name" value="COAGULATION FACTOR XI"/>
    <property type="match status" value="1"/>
</dbReference>
<keyword evidence="2" id="KW-1015">Disulfide bond</keyword>
<organism evidence="5 6">
    <name type="scientific">Pythium oligandrum</name>
    <name type="common">Mycoparasitic fungus</name>
    <dbReference type="NCBI Taxonomy" id="41045"/>
    <lineage>
        <taxon>Eukaryota</taxon>
        <taxon>Sar</taxon>
        <taxon>Stramenopiles</taxon>
        <taxon>Oomycota</taxon>
        <taxon>Peronosporomycetes</taxon>
        <taxon>Pythiales</taxon>
        <taxon>Pythiaceae</taxon>
        <taxon>Pythium</taxon>
    </lineage>
</organism>
<keyword evidence="1" id="KW-0677">Repeat</keyword>
<keyword evidence="3" id="KW-0732">Signal</keyword>
<dbReference type="OrthoDB" id="156202at2759"/>
<accession>A0A8K1C552</accession>
<dbReference type="AlphaFoldDB" id="A0A8K1C552"/>
<dbReference type="Gene3D" id="3.50.4.10">
    <property type="entry name" value="Hepatocyte Growth Factor"/>
    <property type="match status" value="3"/>
</dbReference>
<dbReference type="InterPro" id="IPR003609">
    <property type="entry name" value="Pan_app"/>
</dbReference>
<feature type="signal peptide" evidence="3">
    <location>
        <begin position="1"/>
        <end position="19"/>
    </location>
</feature>
<feature type="domain" description="Apple" evidence="4">
    <location>
        <begin position="47"/>
        <end position="120"/>
    </location>
</feature>
<comment type="caution">
    <text evidence="5">The sequence shown here is derived from an EMBL/GenBank/DDBJ whole genome shotgun (WGS) entry which is preliminary data.</text>
</comment>
<feature type="domain" description="Apple" evidence="4">
    <location>
        <begin position="208"/>
        <end position="275"/>
    </location>
</feature>
<dbReference type="CDD" id="cd01100">
    <property type="entry name" value="APPLE_Factor_XI_like"/>
    <property type="match status" value="2"/>
</dbReference>
<gene>
    <name evidence="5" type="ORF">Poli38472_006749</name>
</gene>
<dbReference type="InterPro" id="IPR000177">
    <property type="entry name" value="Apple"/>
</dbReference>
<evidence type="ECO:0000256" key="3">
    <source>
        <dbReference type="SAM" id="SignalP"/>
    </source>
</evidence>
<dbReference type="GO" id="GO:0005576">
    <property type="term" value="C:extracellular region"/>
    <property type="evidence" value="ECO:0007669"/>
    <property type="project" value="InterPro"/>
</dbReference>
<evidence type="ECO:0000259" key="4">
    <source>
        <dbReference type="PROSITE" id="PS50948"/>
    </source>
</evidence>
<evidence type="ECO:0000313" key="5">
    <source>
        <dbReference type="EMBL" id="TMW56739.1"/>
    </source>
</evidence>
<evidence type="ECO:0000256" key="2">
    <source>
        <dbReference type="ARBA" id="ARBA00023157"/>
    </source>
</evidence>
<protein>
    <recommendedName>
        <fullName evidence="4">Apple domain-containing protein</fullName>
    </recommendedName>
</protein>
<feature type="chain" id="PRO_5035460004" description="Apple domain-containing protein" evidence="3">
    <location>
        <begin position="20"/>
        <end position="275"/>
    </location>
</feature>
<dbReference type="SMART" id="SM00223">
    <property type="entry name" value="APPLE"/>
    <property type="match status" value="3"/>
</dbReference>
<feature type="domain" description="Apple" evidence="4">
    <location>
        <begin position="123"/>
        <end position="196"/>
    </location>
</feature>
<keyword evidence="6" id="KW-1185">Reference proteome</keyword>
<dbReference type="Proteomes" id="UP000794436">
    <property type="component" value="Unassembled WGS sequence"/>
</dbReference>
<dbReference type="PROSITE" id="PS50948">
    <property type="entry name" value="PAN"/>
    <property type="match status" value="3"/>
</dbReference>
<evidence type="ECO:0000313" key="6">
    <source>
        <dbReference type="Proteomes" id="UP000794436"/>
    </source>
</evidence>
<evidence type="ECO:0000256" key="1">
    <source>
        <dbReference type="ARBA" id="ARBA00022737"/>
    </source>
</evidence>
<reference evidence="5" key="1">
    <citation type="submission" date="2019-03" db="EMBL/GenBank/DDBJ databases">
        <title>Long read genome sequence of the mycoparasitic Pythium oligandrum ATCC 38472 isolated from sugarbeet rhizosphere.</title>
        <authorList>
            <person name="Gaulin E."/>
        </authorList>
    </citation>
    <scope>NUCLEOTIDE SEQUENCE</scope>
    <source>
        <strain evidence="5">ATCC 38472_TT</strain>
    </source>
</reference>
<dbReference type="PANTHER" id="PTHR33946">
    <property type="match status" value="1"/>
</dbReference>
<proteinExistence type="predicted"/>
<dbReference type="GO" id="GO:0006508">
    <property type="term" value="P:proteolysis"/>
    <property type="evidence" value="ECO:0007669"/>
    <property type="project" value="InterPro"/>
</dbReference>
<sequence>MKLLAALSLVVVTVMTANASSLRSVKDVERRLAKMEYMAAMAPPLSCYIEHGFDYVGYDIKSVSGQPVENCCHECYKENSCRAFSWTNQNGGTCWLKNGRGEIVPNPNVKSALFFIDQHSPICQLASDIDYVGNDIGRAGASDAGQCCDICQKRNGCRAYTWTNQDGGTCWLKSKRSSSTTYKAGAKSAEAYPTSPSMDTPPSPPDQCNLVKDVDFQGNDIGNEPSSTPEQCCTICKYRSACKAFTWSNHQGGTCWLKNGKTSTGNKPGVVSAVV</sequence>